<dbReference type="STRING" id="1895771.BGO89_05310"/>
<accession>A0A1M3L1C9</accession>
<evidence type="ECO:0000313" key="1">
    <source>
        <dbReference type="EMBL" id="OJX58731.1"/>
    </source>
</evidence>
<protein>
    <recommendedName>
        <fullName evidence="3">Secretion system C-terminal sorting domain-containing protein</fullName>
    </recommendedName>
</protein>
<name>A0A1M3L1C9_9BACT</name>
<dbReference type="AlphaFoldDB" id="A0A1M3L1C9"/>
<evidence type="ECO:0000313" key="2">
    <source>
        <dbReference type="Proteomes" id="UP000184233"/>
    </source>
</evidence>
<sequence length="745" mass="84219">MSIILNTTMLIALVIGSIVFDTGIHAQPAPLCDNNLHPSIYYGQDRIVATTKTQLAVLRHSATTWEYRDAPYPVRYWRHYEFGVYYANNDTVLAWMIYLPNAGDPRNILQLVRSVDEGRTWTPFYRSESIDYHIGFVSGYTVLLKSRVQDTCAAMTIDDTGTMRSCLQITTPFIHGYTAAPDHTYLLCMHHYDNVENYDYGSSMITVDRDGILSKTLLHGFIDPAWTAEGPVAYRRVEDRLILYYRSRQDTIAVPTWFSTPNGFALFDSTLWAQDDPGWNLESNTPIFTVQRWRIGAKQQDVKRYPSCWDLPSVRNDRLVWCDFDGLRYVTKDSDRIDVVPYPAGFIAPISVSWADGSLCYYLDRGQRTSDAPNTYRLLAVDPDDTLRRNLHILPYRLRTSCLGSRTGRNGTESCSLIDYDDTAQTIRVYDLAPGNGATLRYEYEDSAAIQYWYEVADTTWYYQNGELFMMTPDRERRSLCTLHTVIRGPIVSTAYYRGDLFLLGRSGYYPYDSSFVLKCSFRTNTTVHLTRMFAWDSPSSTSERLVVMDSCLTISGLPDSVDIGTTIDGIRFDRPPLSDVITRQGPTTCLVRRLEERGRYEISTTSGRSLTPVDTISFHPYRTILGAYLMNGSIAIVTNEGTWLFPSVPMGVITDVAESNGPGPAAGGRRRHDAIAIRLPHEIPVESSSSHRQAKIYDIRGRLVSTPTIPPNAGTISIRNLDTGTYVVIIPDFDGSVVRTVMVE</sequence>
<evidence type="ECO:0008006" key="3">
    <source>
        <dbReference type="Google" id="ProtNLM"/>
    </source>
</evidence>
<dbReference type="Proteomes" id="UP000184233">
    <property type="component" value="Unassembled WGS sequence"/>
</dbReference>
<comment type="caution">
    <text evidence="1">The sequence shown here is derived from an EMBL/GenBank/DDBJ whole genome shotgun (WGS) entry which is preliminary data.</text>
</comment>
<proteinExistence type="predicted"/>
<organism evidence="1 2">
    <name type="scientific">Candidatus Kapaibacterium thiocyanatum</name>
    <dbReference type="NCBI Taxonomy" id="1895771"/>
    <lineage>
        <taxon>Bacteria</taxon>
        <taxon>Pseudomonadati</taxon>
        <taxon>Candidatus Kapaibacteriota</taxon>
        <taxon>Candidatus Kapaibacteriia</taxon>
        <taxon>Candidatus Kapaibacteriales</taxon>
        <taxon>Candidatus Kapaibacteriaceae</taxon>
        <taxon>Candidatus Kapaibacterium</taxon>
    </lineage>
</organism>
<reference evidence="1 2" key="1">
    <citation type="submission" date="2016-09" db="EMBL/GenBank/DDBJ databases">
        <title>Genome-resolved meta-omics ties microbial dynamics to process performance in biotechnology for thiocyanate degradation.</title>
        <authorList>
            <person name="Kantor R.S."/>
            <person name="Huddy R.J."/>
            <person name="Iyer R."/>
            <person name="Thomas B.C."/>
            <person name="Brown C.T."/>
            <person name="Anantharaman K."/>
            <person name="Tringe S."/>
            <person name="Hettich R.L."/>
            <person name="Harrison S.T."/>
            <person name="Banfield J.F."/>
        </authorList>
    </citation>
    <scope>NUCLEOTIDE SEQUENCE [LARGE SCALE GENOMIC DNA]</scope>
    <source>
        <strain evidence="1">59-99</strain>
    </source>
</reference>
<dbReference type="EMBL" id="MKVH01000015">
    <property type="protein sequence ID" value="OJX58731.1"/>
    <property type="molecule type" value="Genomic_DNA"/>
</dbReference>
<gene>
    <name evidence="1" type="ORF">BGO89_05310</name>
</gene>
<dbReference type="SUPFAM" id="SSF110296">
    <property type="entry name" value="Oligoxyloglucan reducing end-specific cellobiohydrolase"/>
    <property type="match status" value="1"/>
</dbReference>